<reference evidence="12" key="1">
    <citation type="journal article" date="2016" name="Nature">
        <title>The genome of the seagrass Zostera marina reveals angiosperm adaptation to the sea.</title>
        <authorList>
            <person name="Olsen J.L."/>
            <person name="Rouze P."/>
            <person name="Verhelst B."/>
            <person name="Lin Y.-C."/>
            <person name="Bayer T."/>
            <person name="Collen J."/>
            <person name="Dattolo E."/>
            <person name="De Paoli E."/>
            <person name="Dittami S."/>
            <person name="Maumus F."/>
            <person name="Michel G."/>
            <person name="Kersting A."/>
            <person name="Lauritano C."/>
            <person name="Lohaus R."/>
            <person name="Toepel M."/>
            <person name="Tonon T."/>
            <person name="Vanneste K."/>
            <person name="Amirebrahimi M."/>
            <person name="Brakel J."/>
            <person name="Bostroem C."/>
            <person name="Chovatia M."/>
            <person name="Grimwood J."/>
            <person name="Jenkins J.W."/>
            <person name="Jueterbock A."/>
            <person name="Mraz A."/>
            <person name="Stam W.T."/>
            <person name="Tice H."/>
            <person name="Bornberg-Bauer E."/>
            <person name="Green P.J."/>
            <person name="Pearson G.A."/>
            <person name="Procaccini G."/>
            <person name="Duarte C.M."/>
            <person name="Schmutz J."/>
            <person name="Reusch T.B.H."/>
            <person name="Van de Peer Y."/>
        </authorList>
    </citation>
    <scope>NUCLEOTIDE SEQUENCE [LARGE SCALE GENOMIC DNA]</scope>
    <source>
        <strain evidence="12">cv. Finnish</strain>
    </source>
</reference>
<dbReference type="AlphaFoldDB" id="A0A0K9NMY2"/>
<dbReference type="STRING" id="29655.A0A0K9NMY2"/>
<keyword evidence="7" id="KW-0687">Ribonucleoprotein</keyword>
<keyword evidence="12" id="KW-1185">Reference proteome</keyword>
<evidence type="ECO:0000256" key="8">
    <source>
        <dbReference type="ARBA" id="ARBA00035268"/>
    </source>
</evidence>
<evidence type="ECO:0000256" key="7">
    <source>
        <dbReference type="ARBA" id="ARBA00023274"/>
    </source>
</evidence>
<dbReference type="GO" id="GO:0006412">
    <property type="term" value="P:translation"/>
    <property type="evidence" value="ECO:0007669"/>
    <property type="project" value="InterPro"/>
</dbReference>
<dbReference type="Proteomes" id="UP000036987">
    <property type="component" value="Unassembled WGS sequence"/>
</dbReference>
<evidence type="ECO:0000256" key="2">
    <source>
        <dbReference type="ARBA" id="ARBA00010797"/>
    </source>
</evidence>
<evidence type="ECO:0000256" key="6">
    <source>
        <dbReference type="ARBA" id="ARBA00022980"/>
    </source>
</evidence>
<evidence type="ECO:0000256" key="10">
    <source>
        <dbReference type="ARBA" id="ARBA00082771"/>
    </source>
</evidence>
<evidence type="ECO:0000256" key="9">
    <source>
        <dbReference type="ARBA" id="ARBA00035428"/>
    </source>
</evidence>
<keyword evidence="3" id="KW-0150">Chloroplast</keyword>
<evidence type="ECO:0000256" key="5">
    <source>
        <dbReference type="ARBA" id="ARBA00022946"/>
    </source>
</evidence>
<dbReference type="EMBL" id="LFYR01001978">
    <property type="protein sequence ID" value="KMZ58119.1"/>
    <property type="molecule type" value="Genomic_DNA"/>
</dbReference>
<keyword evidence="5" id="KW-0809">Transit peptide</keyword>
<dbReference type="GO" id="GO:0005840">
    <property type="term" value="C:ribosome"/>
    <property type="evidence" value="ECO:0007669"/>
    <property type="project" value="UniProtKB-KW"/>
</dbReference>
<evidence type="ECO:0000256" key="3">
    <source>
        <dbReference type="ARBA" id="ARBA00022528"/>
    </source>
</evidence>
<evidence type="ECO:0000313" key="11">
    <source>
        <dbReference type="EMBL" id="KMZ58119.1"/>
    </source>
</evidence>
<dbReference type="GO" id="GO:0009507">
    <property type="term" value="C:chloroplast"/>
    <property type="evidence" value="ECO:0007669"/>
    <property type="project" value="UniProtKB-SubCell"/>
</dbReference>
<dbReference type="PANTHER" id="PTHR15893:SF0">
    <property type="entry name" value="LARGE RIBOSOMAL SUBUNIT PROTEIN BL27M"/>
    <property type="match status" value="1"/>
</dbReference>
<sequence>MATAVGFNLAGAFKSFSISSSSSSSTFLKGDIGSIYTPTTRISFPLCPLPLTIESAHKKGAGSTKNGRDSAGRRLGVKIYGDQLAKPGAIIIRQRGTKVHPGNNVGIGRDHTLFSLIDGLVKFEKFGPDRKKVSVYPRIVQPENPNSRKVRMREHFRAQRERKKLRKEQGFVPSPQLMVASSGEVSGDGNNSNSVFC</sequence>
<dbReference type="Gene3D" id="2.40.50.100">
    <property type="match status" value="1"/>
</dbReference>
<gene>
    <name evidence="11" type="ORF">ZOSMA_7G01500</name>
</gene>
<dbReference type="OMA" id="REIQPEN"/>
<dbReference type="GO" id="GO:1990904">
    <property type="term" value="C:ribonucleoprotein complex"/>
    <property type="evidence" value="ECO:0007669"/>
    <property type="project" value="UniProtKB-KW"/>
</dbReference>
<dbReference type="NCBIfam" id="TIGR00062">
    <property type="entry name" value="L27"/>
    <property type="match status" value="1"/>
</dbReference>
<dbReference type="InterPro" id="IPR018261">
    <property type="entry name" value="Ribosomal_bL27_CS"/>
</dbReference>
<protein>
    <recommendedName>
        <fullName evidence="8">Large ribosomal subunit protein bL27c</fullName>
    </recommendedName>
    <alternativeName>
        <fullName evidence="9">50S ribosomal protein L27, chloroplastic</fullName>
    </alternativeName>
    <alternativeName>
        <fullName evidence="10">CL27</fullName>
    </alternativeName>
</protein>
<evidence type="ECO:0000256" key="1">
    <source>
        <dbReference type="ARBA" id="ARBA00004229"/>
    </source>
</evidence>
<evidence type="ECO:0000256" key="4">
    <source>
        <dbReference type="ARBA" id="ARBA00022640"/>
    </source>
</evidence>
<dbReference type="PRINTS" id="PR00063">
    <property type="entry name" value="RIBOSOMALL27"/>
</dbReference>
<organism evidence="11 12">
    <name type="scientific">Zostera marina</name>
    <name type="common">Eelgrass</name>
    <dbReference type="NCBI Taxonomy" id="29655"/>
    <lineage>
        <taxon>Eukaryota</taxon>
        <taxon>Viridiplantae</taxon>
        <taxon>Streptophyta</taxon>
        <taxon>Embryophyta</taxon>
        <taxon>Tracheophyta</taxon>
        <taxon>Spermatophyta</taxon>
        <taxon>Magnoliopsida</taxon>
        <taxon>Liliopsida</taxon>
        <taxon>Zosteraceae</taxon>
        <taxon>Zostera</taxon>
    </lineage>
</organism>
<dbReference type="PANTHER" id="PTHR15893">
    <property type="entry name" value="RIBOSOMAL PROTEIN L27"/>
    <property type="match status" value="1"/>
</dbReference>
<accession>A0A0K9NMY2</accession>
<proteinExistence type="inferred from homology"/>
<keyword evidence="4" id="KW-0934">Plastid</keyword>
<dbReference type="Pfam" id="PF01016">
    <property type="entry name" value="Ribosomal_L27"/>
    <property type="match status" value="1"/>
</dbReference>
<dbReference type="PROSITE" id="PS00831">
    <property type="entry name" value="RIBOSOMAL_L27"/>
    <property type="match status" value="1"/>
</dbReference>
<comment type="similarity">
    <text evidence="2">Belongs to the bacterial ribosomal protein bL27 family.</text>
</comment>
<dbReference type="FunFam" id="2.40.50.100:FF:000051">
    <property type="entry name" value="50S ribosomal protein L27"/>
    <property type="match status" value="1"/>
</dbReference>
<dbReference type="OrthoDB" id="1867012at2759"/>
<dbReference type="SUPFAM" id="SSF110324">
    <property type="entry name" value="Ribosomal L27 protein-like"/>
    <property type="match status" value="1"/>
</dbReference>
<comment type="caution">
    <text evidence="11">The sequence shown here is derived from an EMBL/GenBank/DDBJ whole genome shotgun (WGS) entry which is preliminary data.</text>
</comment>
<name>A0A0K9NMY2_ZOSMR</name>
<dbReference type="GO" id="GO:0003735">
    <property type="term" value="F:structural constituent of ribosome"/>
    <property type="evidence" value="ECO:0000318"/>
    <property type="project" value="GO_Central"/>
</dbReference>
<dbReference type="InterPro" id="IPR001684">
    <property type="entry name" value="Ribosomal_bL27"/>
</dbReference>
<dbReference type="HAMAP" id="MF_00539">
    <property type="entry name" value="Ribosomal_bL27"/>
    <property type="match status" value="1"/>
</dbReference>
<evidence type="ECO:0000313" key="12">
    <source>
        <dbReference type="Proteomes" id="UP000036987"/>
    </source>
</evidence>
<keyword evidence="6 11" id="KW-0689">Ribosomal protein</keyword>
<comment type="subcellular location">
    <subcellularLocation>
        <location evidence="1">Plastid</location>
        <location evidence="1">Chloroplast</location>
    </subcellularLocation>
</comment>